<proteinExistence type="predicted"/>
<dbReference type="SUPFAM" id="SSF57850">
    <property type="entry name" value="RING/U-box"/>
    <property type="match status" value="1"/>
</dbReference>
<sequence length="566" mass="58143">MGPSARLVRLFIGHLEGELMCPVCLDVLVAPLRLPCDHSMCGTCTHRTVHEYGCCPVCKAPATMRAAQPSAPLTLLAQRFVGLRDATEHLVAAHLGASGAPDDFAADDASQPSRAAGATAEPLAGGDEADSAALDDMRVLITGVQQTCTHANAPAEPREISTDELAEAIARSKAAARSAQAACARAHAALSNAGTAGDEAAAEERVLMLATPSPASSQPPACAARTAQTSEQPTRTVRIAAGARSPAGGTRAATSTAAFRAELAEAGGGADAQALTRAPGIAGLEEWPPLPPLPPLPTSRARGGENGDDDDDDDELCCVCGSGESEEDNLIVFCAGCQLAVHQVCYAVASVPEGDWLCDRCALGPAEAARVRCAVCPSARGAFKRTEGGRWGGWMHVLCAQWIPGLGFRKADTLEAAAGVDVLLPARLKLSCALCAQRAHAAGGGVGVARALASATPTPSSACGSAKGKARQRPPATAADGEGRRSACVQCTLGRCLVAFHATCAQEAGCFMRIAEVCGPTGREKLIREILCPKHSAQRRQAEAGAVETTRPDGAQHGKRRLESGD</sequence>
<dbReference type="InterPro" id="IPR019787">
    <property type="entry name" value="Znf_PHD-finger"/>
</dbReference>
<dbReference type="CDD" id="cd15492">
    <property type="entry name" value="PHD_BRPF_JADE_like"/>
    <property type="match status" value="1"/>
</dbReference>
<dbReference type="PANTHER" id="PTHR13793:SF107">
    <property type="entry name" value="BROMODOMAIN-CONTAINING PROTEIN HOMOLOG"/>
    <property type="match status" value="1"/>
</dbReference>
<dbReference type="SUPFAM" id="SSF57903">
    <property type="entry name" value="FYVE/PHD zinc finger"/>
    <property type="match status" value="1"/>
</dbReference>
<feature type="compositionally biased region" description="Low complexity" evidence="5">
    <location>
        <begin position="456"/>
        <end position="466"/>
    </location>
</feature>
<feature type="domain" description="PHD-type" evidence="8">
    <location>
        <begin position="370"/>
        <end position="536"/>
    </location>
</feature>
<feature type="region of interest" description="Disordered" evidence="5">
    <location>
        <begin position="102"/>
        <end position="128"/>
    </location>
</feature>
<dbReference type="PANTHER" id="PTHR13793">
    <property type="entry name" value="PHD FINGER PROTEINS"/>
    <property type="match status" value="1"/>
</dbReference>
<protein>
    <submittedName>
        <fullName evidence="9">Uncharacterized protein</fullName>
    </submittedName>
</protein>
<keyword evidence="3" id="KW-0862">Zinc</keyword>
<dbReference type="Pfam" id="PF13831">
    <property type="entry name" value="PHD_2"/>
    <property type="match status" value="1"/>
</dbReference>
<evidence type="ECO:0000259" key="8">
    <source>
        <dbReference type="PROSITE" id="PS51805"/>
    </source>
</evidence>
<dbReference type="Proteomes" id="UP000751190">
    <property type="component" value="Unassembled WGS sequence"/>
</dbReference>
<dbReference type="InterPro" id="IPR013083">
    <property type="entry name" value="Znf_RING/FYVE/PHD"/>
</dbReference>
<dbReference type="GO" id="GO:0006357">
    <property type="term" value="P:regulation of transcription by RNA polymerase II"/>
    <property type="evidence" value="ECO:0007669"/>
    <property type="project" value="TreeGrafter"/>
</dbReference>
<dbReference type="InterPro" id="IPR001841">
    <property type="entry name" value="Znf_RING"/>
</dbReference>
<dbReference type="EMBL" id="JAGTXO010000057">
    <property type="protein sequence ID" value="KAG8458074.1"/>
    <property type="molecule type" value="Genomic_DNA"/>
</dbReference>
<dbReference type="Gene3D" id="3.30.40.10">
    <property type="entry name" value="Zinc/RING finger domain, C3HC4 (zinc finger)"/>
    <property type="match status" value="4"/>
</dbReference>
<dbReference type="Pfam" id="PF13832">
    <property type="entry name" value="zf-HC5HC2H_2"/>
    <property type="match status" value="1"/>
</dbReference>
<evidence type="ECO:0000256" key="4">
    <source>
        <dbReference type="PROSITE-ProRule" id="PRU00175"/>
    </source>
</evidence>
<reference evidence="9" key="1">
    <citation type="submission" date="2021-05" db="EMBL/GenBank/DDBJ databases">
        <title>The genome of the haptophyte Pavlova lutheri (Diacronema luteri, Pavlovales) - a model for lipid biosynthesis in eukaryotic algae.</title>
        <authorList>
            <person name="Hulatt C.J."/>
            <person name="Posewitz M.C."/>
        </authorList>
    </citation>
    <scope>NUCLEOTIDE SEQUENCE</scope>
    <source>
        <strain evidence="9">NIVA-4/92</strain>
    </source>
</reference>
<evidence type="ECO:0000259" key="6">
    <source>
        <dbReference type="PROSITE" id="PS50016"/>
    </source>
</evidence>
<dbReference type="InterPro" id="IPR018957">
    <property type="entry name" value="Znf_C3HC4_RING-type"/>
</dbReference>
<evidence type="ECO:0000256" key="1">
    <source>
        <dbReference type="ARBA" id="ARBA00022723"/>
    </source>
</evidence>
<evidence type="ECO:0000313" key="10">
    <source>
        <dbReference type="Proteomes" id="UP000751190"/>
    </source>
</evidence>
<evidence type="ECO:0000259" key="7">
    <source>
        <dbReference type="PROSITE" id="PS50089"/>
    </source>
</evidence>
<dbReference type="InterPro" id="IPR001965">
    <property type="entry name" value="Znf_PHD"/>
</dbReference>
<dbReference type="SMART" id="SM00249">
    <property type="entry name" value="PHD"/>
    <property type="match status" value="2"/>
</dbReference>
<keyword evidence="2 4" id="KW-0863">Zinc-finger</keyword>
<dbReference type="InterPro" id="IPR011011">
    <property type="entry name" value="Znf_FYVE_PHD"/>
</dbReference>
<dbReference type="AlphaFoldDB" id="A0A8J5XAH8"/>
<feature type="region of interest" description="Disordered" evidence="5">
    <location>
        <begin position="212"/>
        <end position="254"/>
    </location>
</feature>
<dbReference type="PROSITE" id="PS50089">
    <property type="entry name" value="ZF_RING_2"/>
    <property type="match status" value="1"/>
</dbReference>
<gene>
    <name evidence="9" type="ORF">KFE25_012734</name>
</gene>
<dbReference type="PROSITE" id="PS50016">
    <property type="entry name" value="ZF_PHD_2"/>
    <property type="match status" value="1"/>
</dbReference>
<dbReference type="PROSITE" id="PS51805">
    <property type="entry name" value="EPHD"/>
    <property type="match status" value="1"/>
</dbReference>
<evidence type="ECO:0000256" key="3">
    <source>
        <dbReference type="ARBA" id="ARBA00022833"/>
    </source>
</evidence>
<feature type="compositionally biased region" description="Polar residues" evidence="5">
    <location>
        <begin position="226"/>
        <end position="235"/>
    </location>
</feature>
<keyword evidence="1" id="KW-0479">Metal-binding</keyword>
<evidence type="ECO:0000256" key="5">
    <source>
        <dbReference type="SAM" id="MobiDB-lite"/>
    </source>
</evidence>
<name>A0A8J5XAH8_DIALT</name>
<dbReference type="OrthoDB" id="20839at2759"/>
<dbReference type="InterPro" id="IPR019786">
    <property type="entry name" value="Zinc_finger_PHD-type_CS"/>
</dbReference>
<dbReference type="SMART" id="SM00184">
    <property type="entry name" value="RING"/>
    <property type="match status" value="2"/>
</dbReference>
<evidence type="ECO:0000256" key="2">
    <source>
        <dbReference type="ARBA" id="ARBA00022771"/>
    </source>
</evidence>
<feature type="domain" description="RING-type" evidence="7">
    <location>
        <begin position="21"/>
        <end position="59"/>
    </location>
</feature>
<feature type="region of interest" description="Disordered" evidence="5">
    <location>
        <begin position="456"/>
        <end position="481"/>
    </location>
</feature>
<dbReference type="InterPro" id="IPR034732">
    <property type="entry name" value="EPHD"/>
</dbReference>
<dbReference type="Pfam" id="PF00097">
    <property type="entry name" value="zf-C3HC4"/>
    <property type="match status" value="1"/>
</dbReference>
<feature type="compositionally biased region" description="Basic and acidic residues" evidence="5">
    <location>
        <begin position="550"/>
        <end position="566"/>
    </location>
</feature>
<feature type="compositionally biased region" description="Pro residues" evidence="5">
    <location>
        <begin position="288"/>
        <end position="297"/>
    </location>
</feature>
<accession>A0A8J5XAH8</accession>
<keyword evidence="10" id="KW-1185">Reference proteome</keyword>
<evidence type="ECO:0000313" key="9">
    <source>
        <dbReference type="EMBL" id="KAG8458074.1"/>
    </source>
</evidence>
<dbReference type="InterPro" id="IPR050701">
    <property type="entry name" value="Histone_Mod_Regulator"/>
</dbReference>
<comment type="caution">
    <text evidence="9">The sequence shown here is derived from an EMBL/GenBank/DDBJ whole genome shotgun (WGS) entry which is preliminary data.</text>
</comment>
<feature type="compositionally biased region" description="Low complexity" evidence="5">
    <location>
        <begin position="212"/>
        <end position="224"/>
    </location>
</feature>
<feature type="domain" description="PHD-type" evidence="6">
    <location>
        <begin position="314"/>
        <end position="364"/>
    </location>
</feature>
<dbReference type="GO" id="GO:0008270">
    <property type="term" value="F:zinc ion binding"/>
    <property type="evidence" value="ECO:0007669"/>
    <property type="project" value="UniProtKB-KW"/>
</dbReference>
<feature type="region of interest" description="Disordered" evidence="5">
    <location>
        <begin position="283"/>
        <end position="312"/>
    </location>
</feature>
<dbReference type="PROSITE" id="PS01359">
    <property type="entry name" value="ZF_PHD_1"/>
    <property type="match status" value="1"/>
</dbReference>
<feature type="region of interest" description="Disordered" evidence="5">
    <location>
        <begin position="539"/>
        <end position="566"/>
    </location>
</feature>
<organism evidence="9 10">
    <name type="scientific">Diacronema lutheri</name>
    <name type="common">Unicellular marine alga</name>
    <name type="synonym">Monochrysis lutheri</name>
    <dbReference type="NCBI Taxonomy" id="2081491"/>
    <lineage>
        <taxon>Eukaryota</taxon>
        <taxon>Haptista</taxon>
        <taxon>Haptophyta</taxon>
        <taxon>Pavlovophyceae</taxon>
        <taxon>Pavlovales</taxon>
        <taxon>Pavlovaceae</taxon>
        <taxon>Diacronema</taxon>
    </lineage>
</organism>